<dbReference type="InterPro" id="IPR018838">
    <property type="entry name" value="ZGRF1-like_N"/>
</dbReference>
<proteinExistence type="predicted"/>
<evidence type="ECO:0000313" key="4">
    <source>
        <dbReference type="Proteomes" id="UP000011185"/>
    </source>
</evidence>
<feature type="compositionally biased region" description="Polar residues" evidence="1">
    <location>
        <begin position="84"/>
        <end position="104"/>
    </location>
</feature>
<evidence type="ECO:0000256" key="1">
    <source>
        <dbReference type="SAM" id="MobiDB-lite"/>
    </source>
</evidence>
<keyword evidence="4" id="KW-1185">Reference proteome</keyword>
<dbReference type="Pfam" id="PF10382">
    <property type="entry name" value="ZGRF1-like_N"/>
    <property type="match status" value="1"/>
</dbReference>
<dbReference type="EMBL" id="JH993856">
    <property type="protein sequence ID" value="ELQ76311.1"/>
    <property type="molecule type" value="Genomic_DNA"/>
</dbReference>
<dbReference type="OrthoDB" id="10251391at2759"/>
<sequence>MSFCPCIYTKDKNKKKNKKWEEGFVKVEEGKIVLYSDEKRKLFSFKGAISEEMECLYYLIFMENVEDVAKLKNGYDDQERDDGNNTAGNDQVCGNKSNDGATNTSDDITCDQECIRGAYGESFSKKGYDHSVDVIGCNNNAEEENSAGTDGNDRIYITEKATTCKNANKHCSADVGVGQCCDSSLPDTKRLKRDVRRKGRTNEEIWRLIE</sequence>
<protein>
    <recommendedName>
        <fullName evidence="2">5'-3' DNA helicase ZGRF1-like N-terminal domain-containing protein</fullName>
    </recommendedName>
</protein>
<dbReference type="Proteomes" id="UP000011185">
    <property type="component" value="Unassembled WGS sequence"/>
</dbReference>
<dbReference type="OMA" id="MECLYYL"/>
<evidence type="ECO:0000313" key="3">
    <source>
        <dbReference type="EMBL" id="ELQ76311.1"/>
    </source>
</evidence>
<name>L7JZ38_TRAHO</name>
<gene>
    <name evidence="3" type="ORF">THOM_0713</name>
</gene>
<organism evidence="3 4">
    <name type="scientific">Trachipleistophora hominis</name>
    <name type="common">Microsporidian parasite</name>
    <dbReference type="NCBI Taxonomy" id="72359"/>
    <lineage>
        <taxon>Eukaryota</taxon>
        <taxon>Fungi</taxon>
        <taxon>Fungi incertae sedis</taxon>
        <taxon>Microsporidia</taxon>
        <taxon>Pleistophoridae</taxon>
        <taxon>Trachipleistophora</taxon>
    </lineage>
</organism>
<feature type="domain" description="5'-3' DNA helicase ZGRF1-like N-terminal" evidence="2">
    <location>
        <begin position="6"/>
        <end position="42"/>
    </location>
</feature>
<dbReference type="HOGENOM" id="CLU_1310934_0_0_1"/>
<feature type="region of interest" description="Disordered" evidence="1">
    <location>
        <begin position="76"/>
        <end position="104"/>
    </location>
</feature>
<dbReference type="AlphaFoldDB" id="L7JZ38"/>
<accession>L7JZ38</accession>
<dbReference type="InParanoid" id="L7JZ38"/>
<evidence type="ECO:0000259" key="2">
    <source>
        <dbReference type="Pfam" id="PF10382"/>
    </source>
</evidence>
<dbReference type="VEuPathDB" id="MicrosporidiaDB:THOM_0713"/>
<reference evidence="3 4" key="1">
    <citation type="journal article" date="2012" name="PLoS Pathog.">
        <title>The genome of the obligate intracellular parasite Trachipleistophora hominis: new insights into microsporidian genome dynamics and reductive evolution.</title>
        <authorList>
            <person name="Heinz E."/>
            <person name="Williams T.A."/>
            <person name="Nakjang S."/>
            <person name="Noel C.J."/>
            <person name="Swan D.C."/>
            <person name="Goldberg A.V."/>
            <person name="Harris S.R."/>
            <person name="Weinmaier T."/>
            <person name="Markert S."/>
            <person name="Becher D."/>
            <person name="Bernhardt J."/>
            <person name="Dagan T."/>
            <person name="Hacker C."/>
            <person name="Lucocq J.M."/>
            <person name="Schweder T."/>
            <person name="Rattei T."/>
            <person name="Hall N."/>
            <person name="Hirt R.P."/>
            <person name="Embley T.M."/>
        </authorList>
    </citation>
    <scope>NUCLEOTIDE SEQUENCE [LARGE SCALE GENOMIC DNA]</scope>
</reference>